<dbReference type="PANTHER" id="PTHR46796:SF15">
    <property type="entry name" value="BLL1074 PROTEIN"/>
    <property type="match status" value="1"/>
</dbReference>
<dbReference type="InterPro" id="IPR050204">
    <property type="entry name" value="AraC_XylS_family_regulators"/>
</dbReference>
<keyword evidence="1" id="KW-0805">Transcription regulation</keyword>
<evidence type="ECO:0000256" key="1">
    <source>
        <dbReference type="ARBA" id="ARBA00023015"/>
    </source>
</evidence>
<keyword evidence="3" id="KW-0804">Transcription</keyword>
<dbReference type="EMBL" id="BAAAYN010000052">
    <property type="protein sequence ID" value="GAA3396017.1"/>
    <property type="molecule type" value="Genomic_DNA"/>
</dbReference>
<keyword evidence="6" id="KW-1185">Reference proteome</keyword>
<dbReference type="Gene3D" id="1.10.10.60">
    <property type="entry name" value="Homeodomain-like"/>
    <property type="match status" value="1"/>
</dbReference>
<evidence type="ECO:0000313" key="5">
    <source>
        <dbReference type="EMBL" id="GAA3396017.1"/>
    </source>
</evidence>
<keyword evidence="2" id="KW-0238">DNA-binding</keyword>
<dbReference type="Pfam" id="PF12833">
    <property type="entry name" value="HTH_18"/>
    <property type="match status" value="1"/>
</dbReference>
<feature type="domain" description="HTH araC/xylS-type" evidence="4">
    <location>
        <begin position="160"/>
        <end position="260"/>
    </location>
</feature>
<dbReference type="RefSeq" id="WP_345732680.1">
    <property type="nucleotide sequence ID" value="NZ_BAAAYN010000052.1"/>
</dbReference>
<dbReference type="SMART" id="SM00342">
    <property type="entry name" value="HTH_ARAC"/>
    <property type="match status" value="1"/>
</dbReference>
<proteinExistence type="predicted"/>
<evidence type="ECO:0000256" key="3">
    <source>
        <dbReference type="ARBA" id="ARBA00023163"/>
    </source>
</evidence>
<evidence type="ECO:0000313" key="6">
    <source>
        <dbReference type="Proteomes" id="UP001501676"/>
    </source>
</evidence>
<evidence type="ECO:0000259" key="4">
    <source>
        <dbReference type="PROSITE" id="PS01124"/>
    </source>
</evidence>
<dbReference type="InterPro" id="IPR018060">
    <property type="entry name" value="HTH_AraC"/>
</dbReference>
<organism evidence="5 6">
    <name type="scientific">Cryptosporangium minutisporangium</name>
    <dbReference type="NCBI Taxonomy" id="113569"/>
    <lineage>
        <taxon>Bacteria</taxon>
        <taxon>Bacillati</taxon>
        <taxon>Actinomycetota</taxon>
        <taxon>Actinomycetes</taxon>
        <taxon>Cryptosporangiales</taxon>
        <taxon>Cryptosporangiaceae</taxon>
        <taxon>Cryptosporangium</taxon>
    </lineage>
</organism>
<dbReference type="PROSITE" id="PS01124">
    <property type="entry name" value="HTH_ARAC_FAMILY_2"/>
    <property type="match status" value="1"/>
</dbReference>
<name>A0ABP6T9P1_9ACTN</name>
<protein>
    <recommendedName>
        <fullName evidence="4">HTH araC/xylS-type domain-containing protein</fullName>
    </recommendedName>
</protein>
<sequence length="269" mass="28597">MLPQLHSALADPGAGRCSTTVSVAAPWLRPYVVGYGGYRAGAADRPGPLRRRMFPMTLTTVLLDVDPAVRLVTGARHTGVLHDGPPWRVGVSVGLTPAGVRTLLGPDVRELAGETVPLEAVAPLAGLADRLAELPDWSARVAALDAEFTARLRAVRTPPDRIVDRAWLRLQRPAGRAPIGALAAELGVSRRYLELEFRRRIGLSPKTVARVARLQRALAALAGPEATLGAATAVGYADQSHLSRETRALVDATPGELFAFVQDTVRAAP</sequence>
<dbReference type="PANTHER" id="PTHR46796">
    <property type="entry name" value="HTH-TYPE TRANSCRIPTIONAL ACTIVATOR RHAS-RELATED"/>
    <property type="match status" value="1"/>
</dbReference>
<dbReference type="Proteomes" id="UP001501676">
    <property type="component" value="Unassembled WGS sequence"/>
</dbReference>
<gene>
    <name evidence="5" type="ORF">GCM10020369_71150</name>
</gene>
<reference evidence="6" key="1">
    <citation type="journal article" date="2019" name="Int. J. Syst. Evol. Microbiol.">
        <title>The Global Catalogue of Microorganisms (GCM) 10K type strain sequencing project: providing services to taxonomists for standard genome sequencing and annotation.</title>
        <authorList>
            <consortium name="The Broad Institute Genomics Platform"/>
            <consortium name="The Broad Institute Genome Sequencing Center for Infectious Disease"/>
            <person name="Wu L."/>
            <person name="Ma J."/>
        </authorList>
    </citation>
    <scope>NUCLEOTIDE SEQUENCE [LARGE SCALE GENOMIC DNA]</scope>
    <source>
        <strain evidence="6">JCM 9458</strain>
    </source>
</reference>
<comment type="caution">
    <text evidence="5">The sequence shown here is derived from an EMBL/GenBank/DDBJ whole genome shotgun (WGS) entry which is preliminary data.</text>
</comment>
<evidence type="ECO:0000256" key="2">
    <source>
        <dbReference type="ARBA" id="ARBA00023125"/>
    </source>
</evidence>
<accession>A0ABP6T9P1</accession>